<dbReference type="PANTHER" id="PTHR12526:SF637">
    <property type="entry name" value="GLYCOSYLTRANSFERASE EPSF-RELATED"/>
    <property type="match status" value="1"/>
</dbReference>
<dbReference type="InterPro" id="IPR001296">
    <property type="entry name" value="Glyco_trans_1"/>
</dbReference>
<name>A0ABS3DUX1_9BACI</name>
<evidence type="ECO:0000313" key="3">
    <source>
        <dbReference type="EMBL" id="MBN8235141.1"/>
    </source>
</evidence>
<evidence type="ECO:0000259" key="1">
    <source>
        <dbReference type="Pfam" id="PF00534"/>
    </source>
</evidence>
<accession>A0ABS3DUX1</accession>
<dbReference type="PANTHER" id="PTHR12526">
    <property type="entry name" value="GLYCOSYLTRANSFERASE"/>
    <property type="match status" value="1"/>
</dbReference>
<dbReference type="CDD" id="cd03812">
    <property type="entry name" value="GT4_CapH-like"/>
    <property type="match status" value="1"/>
</dbReference>
<feature type="domain" description="Glycosyl transferase family 1" evidence="1">
    <location>
        <begin position="190"/>
        <end position="310"/>
    </location>
</feature>
<feature type="domain" description="Glycosyltransferase subfamily 4-like N-terminal" evidence="2">
    <location>
        <begin position="17"/>
        <end position="180"/>
    </location>
</feature>
<dbReference type="InterPro" id="IPR028098">
    <property type="entry name" value="Glyco_trans_4-like_N"/>
</dbReference>
<evidence type="ECO:0000259" key="2">
    <source>
        <dbReference type="Pfam" id="PF13439"/>
    </source>
</evidence>
<proteinExistence type="predicted"/>
<gene>
    <name evidence="3" type="ORF">JF544_07750</name>
</gene>
<protein>
    <submittedName>
        <fullName evidence="3">Glycosyltransferase family 1 protein</fullName>
    </submittedName>
</protein>
<dbReference type="Pfam" id="PF13439">
    <property type="entry name" value="Glyco_transf_4"/>
    <property type="match status" value="1"/>
</dbReference>
<organism evidence="3 4">
    <name type="scientific">Halobacillus kuroshimensis</name>
    <dbReference type="NCBI Taxonomy" id="302481"/>
    <lineage>
        <taxon>Bacteria</taxon>
        <taxon>Bacillati</taxon>
        <taxon>Bacillota</taxon>
        <taxon>Bacilli</taxon>
        <taxon>Bacillales</taxon>
        <taxon>Bacillaceae</taxon>
        <taxon>Halobacillus</taxon>
    </lineage>
</organism>
<dbReference type="Proteomes" id="UP000663970">
    <property type="component" value="Unassembled WGS sequence"/>
</dbReference>
<dbReference type="Pfam" id="PF00534">
    <property type="entry name" value="Glycos_transf_1"/>
    <property type="match status" value="1"/>
</dbReference>
<keyword evidence="4" id="KW-1185">Reference proteome</keyword>
<dbReference type="Gene3D" id="3.40.50.2000">
    <property type="entry name" value="Glycogen Phosphorylase B"/>
    <property type="match status" value="2"/>
</dbReference>
<reference evidence="3 4" key="1">
    <citation type="submission" date="2020-12" db="EMBL/GenBank/DDBJ databases">
        <title>Oil enriched cultivation method for isolating marine PHA-producing bacteria.</title>
        <authorList>
            <person name="Zheng W."/>
            <person name="Yu S."/>
            <person name="Huang Y."/>
        </authorList>
    </citation>
    <scope>NUCLEOTIDE SEQUENCE [LARGE SCALE GENOMIC DNA]</scope>
    <source>
        <strain evidence="3 4">SY-2-6</strain>
    </source>
</reference>
<dbReference type="SUPFAM" id="SSF53756">
    <property type="entry name" value="UDP-Glycosyltransferase/glycogen phosphorylase"/>
    <property type="match status" value="1"/>
</dbReference>
<dbReference type="EMBL" id="JAEKJY010000002">
    <property type="protein sequence ID" value="MBN8235141.1"/>
    <property type="molecule type" value="Genomic_DNA"/>
</dbReference>
<evidence type="ECO:0000313" key="4">
    <source>
        <dbReference type="Proteomes" id="UP000663970"/>
    </source>
</evidence>
<comment type="caution">
    <text evidence="3">The sequence shown here is derived from an EMBL/GenBank/DDBJ whole genome shotgun (WGS) entry which is preliminary data.</text>
</comment>
<dbReference type="RefSeq" id="WP_206933253.1">
    <property type="nucleotide sequence ID" value="NZ_JAEKJY010000002.1"/>
</dbReference>
<sequence length="374" mass="42457">MKKPARILHIVGGMNRGGAETLIMNIYRKIDRSKIQFDFAVSTKEECHFDDEIKALGGRIFYTDNPSISGLNSYKKSLKKILKLHGPFYGVHSHVHHFSGVVLHTAKRMGIPIRLAHSHNTQDGRSSTLKRKVYRWYTRKLIFKYATHLPGCSKAACESLFGNDCWADDRVFVIPNAVDLLPFKNINVDKIELRRKHNLPLKGPLIGHIGRFSEQKNHKFLIEIFDEFLKDNPKASLLLVGNGDLKKDIENLVLDKGIENNIHFLGVRDDVPEILSSLDVLLFPSLYEGLPVVLVEGQAAGVPCVVSDTITKEVDINNGLMNFVNLKSGINSWVREVENSYALEKPSWKNREEFLRYSGYDLDGVVRKMEEIYG</sequence>